<dbReference type="EMBL" id="SDWV01000006">
    <property type="protein sequence ID" value="RYC12655.1"/>
    <property type="molecule type" value="Genomic_DNA"/>
</dbReference>
<feature type="transmembrane region" description="Helical" evidence="1">
    <location>
        <begin position="280"/>
        <end position="301"/>
    </location>
</feature>
<feature type="transmembrane region" description="Helical" evidence="1">
    <location>
        <begin position="432"/>
        <end position="453"/>
    </location>
</feature>
<sequence length="526" mass="56898">MRRAAVWLLSVVVGLVLLHVLLDPLYGPYRWSRTYVFLAAALCAVALPALALGVRRAVPWLEQHPWARRALVCGNAAALVVVQYAVGHAIAIPPGFDAGIVHTIAGTFALELPLGVGLSDYMAAYPNNWLLISVLAHWYDVWLALGGQDVLTAAVVLNAVALTVSVCLTYLAARRMARPATAYVLLGLSWLFIGLSPWVAVPYSDTLAMPFTALVLFLFSLERAEGAAPWRRALLWAAMAATGLIGYQVKPTAIFVLGAVALVAVVAGRRPSRSTLRAGAAYAGAALAGILVASAAVSYAVDGVEGRAASSEVEPSFRLDASHFLKMGAQSSPGPYNDYYGVYDEDDIAETRTLEPGLGRTRFNVERYLERVADMGPVGYPEFLWDKAAWFVGDGSFFMWGEGGMVLDPMPWTATDPVSRQVQDWFFLGGDLWPALFTTWQGAWIVVLLLLALTPLARRDDVDGPVPAAARISVLMLIAFLLLFEARARYVVLYLPHILLVAALTLDSLTGRVAERVRRARGTTAD</sequence>
<accession>A0A4Q2T1Y0</accession>
<proteinExistence type="predicted"/>
<name>A0A4Q2T1Y0_9ACTN</name>
<dbReference type="AlphaFoldDB" id="A0A4Q2T1Y0"/>
<feature type="transmembrane region" description="Helical" evidence="1">
    <location>
        <begin position="465"/>
        <end position="484"/>
    </location>
</feature>
<evidence type="ECO:0000313" key="2">
    <source>
        <dbReference type="EMBL" id="RYC12655.1"/>
    </source>
</evidence>
<feature type="transmembrane region" description="Helical" evidence="1">
    <location>
        <begin position="34"/>
        <end position="54"/>
    </location>
</feature>
<feature type="transmembrane region" description="Helical" evidence="1">
    <location>
        <begin position="490"/>
        <end position="509"/>
    </location>
</feature>
<dbReference type="Proteomes" id="UP000291101">
    <property type="component" value="Unassembled WGS sequence"/>
</dbReference>
<evidence type="ECO:0000256" key="1">
    <source>
        <dbReference type="SAM" id="Phobius"/>
    </source>
</evidence>
<keyword evidence="1" id="KW-0472">Membrane</keyword>
<dbReference type="RefSeq" id="WP_129426399.1">
    <property type="nucleotide sequence ID" value="NZ_SDWV01000006.1"/>
</dbReference>
<evidence type="ECO:0000313" key="3">
    <source>
        <dbReference type="Proteomes" id="UP000291101"/>
    </source>
</evidence>
<organism evidence="2 3">
    <name type="scientific">Nocardioides zhouii</name>
    <dbReference type="NCBI Taxonomy" id="1168729"/>
    <lineage>
        <taxon>Bacteria</taxon>
        <taxon>Bacillati</taxon>
        <taxon>Actinomycetota</taxon>
        <taxon>Actinomycetes</taxon>
        <taxon>Propionibacteriales</taxon>
        <taxon>Nocardioidaceae</taxon>
        <taxon>Nocardioides</taxon>
    </lineage>
</organism>
<feature type="transmembrane region" description="Helical" evidence="1">
    <location>
        <begin position="252"/>
        <end position="268"/>
    </location>
</feature>
<dbReference type="OrthoDB" id="4923806at2"/>
<feature type="transmembrane region" description="Helical" evidence="1">
    <location>
        <begin position="151"/>
        <end position="173"/>
    </location>
</feature>
<keyword evidence="1" id="KW-1133">Transmembrane helix</keyword>
<gene>
    <name evidence="2" type="ORF">EUA94_08310</name>
</gene>
<feature type="transmembrane region" description="Helical" evidence="1">
    <location>
        <begin position="66"/>
        <end position="86"/>
    </location>
</feature>
<reference evidence="2 3" key="1">
    <citation type="submission" date="2019-01" db="EMBL/GenBank/DDBJ databases">
        <title>Novel species of Nocardioides.</title>
        <authorList>
            <person name="Liu Q."/>
            <person name="X Y.-H."/>
        </authorList>
    </citation>
    <scope>NUCLEOTIDE SEQUENCE [LARGE SCALE GENOMIC DNA]</scope>
    <source>
        <strain evidence="2 3">HLT2-9</strain>
    </source>
</reference>
<keyword evidence="3" id="KW-1185">Reference proteome</keyword>
<protein>
    <recommendedName>
        <fullName evidence="4">Glycosyltransferase RgtA/B/C/D-like domain-containing protein</fullName>
    </recommendedName>
</protein>
<feature type="transmembrane region" description="Helical" evidence="1">
    <location>
        <begin position="180"/>
        <end position="200"/>
    </location>
</feature>
<feature type="transmembrane region" description="Helical" evidence="1">
    <location>
        <begin position="5"/>
        <end position="22"/>
    </location>
</feature>
<comment type="caution">
    <text evidence="2">The sequence shown here is derived from an EMBL/GenBank/DDBJ whole genome shotgun (WGS) entry which is preliminary data.</text>
</comment>
<keyword evidence="1" id="KW-0812">Transmembrane</keyword>
<evidence type="ECO:0008006" key="4">
    <source>
        <dbReference type="Google" id="ProtNLM"/>
    </source>
</evidence>